<evidence type="ECO:0000256" key="2">
    <source>
        <dbReference type="SAM" id="SignalP"/>
    </source>
</evidence>
<evidence type="ECO:0008006" key="5">
    <source>
        <dbReference type="Google" id="ProtNLM"/>
    </source>
</evidence>
<feature type="chain" id="PRO_5038682842" description="Secreted protein" evidence="2">
    <location>
        <begin position="25"/>
        <end position="221"/>
    </location>
</feature>
<keyword evidence="2" id="KW-0732">Signal</keyword>
<feature type="compositionally biased region" description="Low complexity" evidence="1">
    <location>
        <begin position="122"/>
        <end position="133"/>
    </location>
</feature>
<proteinExistence type="predicted"/>
<name>A0A1H6A231_9ACTN</name>
<gene>
    <name evidence="3" type="ORF">SAMN04489712_105162</name>
</gene>
<evidence type="ECO:0000313" key="3">
    <source>
        <dbReference type="EMBL" id="SEG42823.1"/>
    </source>
</evidence>
<feature type="region of interest" description="Disordered" evidence="1">
    <location>
        <begin position="31"/>
        <end position="61"/>
    </location>
</feature>
<dbReference type="AlphaFoldDB" id="A0A1H6A231"/>
<keyword evidence="4" id="KW-1185">Reference proteome</keyword>
<dbReference type="Proteomes" id="UP000236723">
    <property type="component" value="Unassembled WGS sequence"/>
</dbReference>
<feature type="compositionally biased region" description="Polar residues" evidence="1">
    <location>
        <begin position="145"/>
        <end position="156"/>
    </location>
</feature>
<sequence>MSRYHRSVLALVCASVLLPLSACEFEVGTTSPAGGSPDTGPSAGGDAPQTGSQDGPAGQTIDFNGLNVQLPASWKAVPDGNGGGRWHITTGGSCGSYGYLEADACRGWWLLGADDIAQGNEGSPYSPGRPYYPQTDSVPCPTDPETYQTTPQSPQAQGLVPVGDHRGDYREWAITCISPAGGARTGGFVQRLVYLPESRILVVDNWQTPGLMNLLKNATWR</sequence>
<feature type="region of interest" description="Disordered" evidence="1">
    <location>
        <begin position="120"/>
        <end position="160"/>
    </location>
</feature>
<protein>
    <recommendedName>
        <fullName evidence="5">Secreted protein</fullName>
    </recommendedName>
</protein>
<organism evidence="3 4">
    <name type="scientific">Thermomonospora echinospora</name>
    <dbReference type="NCBI Taxonomy" id="1992"/>
    <lineage>
        <taxon>Bacteria</taxon>
        <taxon>Bacillati</taxon>
        <taxon>Actinomycetota</taxon>
        <taxon>Actinomycetes</taxon>
        <taxon>Streptosporangiales</taxon>
        <taxon>Thermomonosporaceae</taxon>
        <taxon>Thermomonospora</taxon>
    </lineage>
</organism>
<evidence type="ECO:0000256" key="1">
    <source>
        <dbReference type="SAM" id="MobiDB-lite"/>
    </source>
</evidence>
<evidence type="ECO:0000313" key="4">
    <source>
        <dbReference type="Proteomes" id="UP000236723"/>
    </source>
</evidence>
<feature type="signal peptide" evidence="2">
    <location>
        <begin position="1"/>
        <end position="24"/>
    </location>
</feature>
<dbReference type="EMBL" id="FNVO01000005">
    <property type="protein sequence ID" value="SEG42823.1"/>
    <property type="molecule type" value="Genomic_DNA"/>
</dbReference>
<accession>A0A1H6A231</accession>
<reference evidence="4" key="1">
    <citation type="submission" date="2016-10" db="EMBL/GenBank/DDBJ databases">
        <authorList>
            <person name="Varghese N."/>
            <person name="Submissions S."/>
        </authorList>
    </citation>
    <scope>NUCLEOTIDE SEQUENCE [LARGE SCALE GENOMIC DNA]</scope>
    <source>
        <strain evidence="4">DSM 43163</strain>
    </source>
</reference>